<sequence length="181" mass="20329">MLLIHKLRAWAKCPVNVYAYALRCFLTLLTFVGLTNGRSIESSTYRGKAFMTTTVVSGKVINCQPSGNGFFPSQTWICSNITIDRGKRLVYGYLEGLSRDKECGDIPDTGENDLSALCVELLKKHGEERPLWAAYVSKASCRSTNQERMIFSKQRGGRHAWNYKRAGKGYVETLQCMILPS</sequence>
<name>A0A8S4N0T1_OWEFU</name>
<comment type="caution">
    <text evidence="1">The sequence shown here is derived from an EMBL/GenBank/DDBJ whole genome shotgun (WGS) entry which is preliminary data.</text>
</comment>
<evidence type="ECO:0000313" key="1">
    <source>
        <dbReference type="EMBL" id="CAH1774717.1"/>
    </source>
</evidence>
<keyword evidence="2" id="KW-1185">Reference proteome</keyword>
<evidence type="ECO:0000313" key="2">
    <source>
        <dbReference type="Proteomes" id="UP000749559"/>
    </source>
</evidence>
<dbReference type="AlphaFoldDB" id="A0A8S4N0T1"/>
<accession>A0A8S4N0T1</accession>
<dbReference type="Proteomes" id="UP000749559">
    <property type="component" value="Unassembled WGS sequence"/>
</dbReference>
<dbReference type="EMBL" id="CAIIXF020000001">
    <property type="protein sequence ID" value="CAH1774717.1"/>
    <property type="molecule type" value="Genomic_DNA"/>
</dbReference>
<proteinExistence type="predicted"/>
<protein>
    <submittedName>
        <fullName evidence="1">Uncharacterized protein</fullName>
    </submittedName>
</protein>
<organism evidence="1 2">
    <name type="scientific">Owenia fusiformis</name>
    <name type="common">Polychaete worm</name>
    <dbReference type="NCBI Taxonomy" id="6347"/>
    <lineage>
        <taxon>Eukaryota</taxon>
        <taxon>Metazoa</taxon>
        <taxon>Spiralia</taxon>
        <taxon>Lophotrochozoa</taxon>
        <taxon>Annelida</taxon>
        <taxon>Polychaeta</taxon>
        <taxon>Sedentaria</taxon>
        <taxon>Canalipalpata</taxon>
        <taxon>Sabellida</taxon>
        <taxon>Oweniida</taxon>
        <taxon>Oweniidae</taxon>
        <taxon>Owenia</taxon>
    </lineage>
</organism>
<reference evidence="1" key="1">
    <citation type="submission" date="2022-03" db="EMBL/GenBank/DDBJ databases">
        <authorList>
            <person name="Martin C."/>
        </authorList>
    </citation>
    <scope>NUCLEOTIDE SEQUENCE</scope>
</reference>
<gene>
    <name evidence="1" type="ORF">OFUS_LOCUS2122</name>
</gene>